<dbReference type="InterPro" id="IPR001303">
    <property type="entry name" value="Aldolase_II/adducin_N"/>
</dbReference>
<sequence length="658" mass="73722">MISLWTNKEAKLFRKNDLSLRVYSSRLLGRNSELVLHGGGNTSVKGKYKNIFGESIETLFIKGSGWDLISIEEHGFAPVDLHYLLKLAELKTLTDSQMIVEQQLATLNPSAPNPSVEAILHALIPFKFVDHTHADALLTISNTPNGKKIINEIYGREILVVPYVMPGFILAKKIANMTKNIHWETLHGMILLNHGVFSFSNNAKESYERMIDIVTRAERFLIKANVWQKFNKSNSKADLLTLARIRKKASEITGKACIAILNDSSEAVGFSKMKVARELSAKGTLTPDHVIRTKPFAWIINDDLDISAGNFVNRYKQYFQKHNVNGITKLDNGPKWALWPEYGTICFGKSMKETRIIYDINRHTIRAMQMAHNLDNWKPISFRNLFNIEYWELEQAKLMQDNSSAGGFQGKIAIVTGAASGIGYSCTRKLLEKGCVVAGIDKNKKVSKLFNDLENYIGITCDLTRHAEIKKAIKTIVKKYGGIDILVSNAGTFSSSAKLEDIDDKKWKMDLDINLASHHRILRESVPYLKVGINPAIIFLGSRNVGAPGIGAGTYTIAKSGLTQMSRLAAIELAKFNIRVNTIHPDCVYDTNVWNKEIIKERAKQYNLSIKDYKERNLLKTEVSSLDVAELVVFFVSTKSNKTTGAQIPIDGGNDRII</sequence>
<evidence type="ECO:0000256" key="1">
    <source>
        <dbReference type="ARBA" id="ARBA00006484"/>
    </source>
</evidence>
<dbReference type="Pfam" id="PF00596">
    <property type="entry name" value="Aldolase_II"/>
    <property type="match status" value="1"/>
</dbReference>
<dbReference type="SMART" id="SM01007">
    <property type="entry name" value="Aldolase_II"/>
    <property type="match status" value="1"/>
</dbReference>
<dbReference type="InterPro" id="IPR020904">
    <property type="entry name" value="Sc_DH/Rdtase_CS"/>
</dbReference>
<dbReference type="InterPro" id="IPR036291">
    <property type="entry name" value="NAD(P)-bd_dom_sf"/>
</dbReference>
<dbReference type="InterPro" id="IPR036409">
    <property type="entry name" value="Aldolase_II/adducin_N_sf"/>
</dbReference>
<dbReference type="PROSITE" id="PS00061">
    <property type="entry name" value="ADH_SHORT"/>
    <property type="match status" value="1"/>
</dbReference>
<keyword evidence="2" id="KW-0560">Oxidoreductase</keyword>
<dbReference type="EMBL" id="UINC01027289">
    <property type="protein sequence ID" value="SVB06274.1"/>
    <property type="molecule type" value="Genomic_DNA"/>
</dbReference>
<gene>
    <name evidence="4" type="ORF">METZ01_LOCUS159128</name>
</gene>
<evidence type="ECO:0000313" key="4">
    <source>
        <dbReference type="EMBL" id="SVB06274.1"/>
    </source>
</evidence>
<proteinExistence type="inferred from homology"/>
<comment type="similarity">
    <text evidence="1">Belongs to the short-chain dehydrogenases/reductases (SDR) family.</text>
</comment>
<dbReference type="SUPFAM" id="SSF51735">
    <property type="entry name" value="NAD(P)-binding Rossmann-fold domains"/>
    <property type="match status" value="1"/>
</dbReference>
<dbReference type="InterPro" id="IPR002347">
    <property type="entry name" value="SDR_fam"/>
</dbReference>
<dbReference type="Gene3D" id="3.40.225.10">
    <property type="entry name" value="Class II aldolase/adducin N-terminal domain"/>
    <property type="match status" value="1"/>
</dbReference>
<dbReference type="PRINTS" id="PR00081">
    <property type="entry name" value="GDHRDH"/>
</dbReference>
<dbReference type="PANTHER" id="PTHR43669">
    <property type="entry name" value="5-KETO-D-GLUCONATE 5-REDUCTASE"/>
    <property type="match status" value="1"/>
</dbReference>
<feature type="domain" description="Class II aldolase/adducin N-terminal" evidence="3">
    <location>
        <begin position="20"/>
        <end position="221"/>
    </location>
</feature>
<dbReference type="SUPFAM" id="SSF53639">
    <property type="entry name" value="AraD/HMP-PK domain-like"/>
    <property type="match status" value="1"/>
</dbReference>
<dbReference type="PANTHER" id="PTHR43669:SF3">
    <property type="entry name" value="ALCOHOL DEHYDROGENASE, PUTATIVE (AFU_ORTHOLOGUE AFUA_3G03445)-RELATED"/>
    <property type="match status" value="1"/>
</dbReference>
<reference evidence="4" key="1">
    <citation type="submission" date="2018-05" db="EMBL/GenBank/DDBJ databases">
        <authorList>
            <person name="Lanie J.A."/>
            <person name="Ng W.-L."/>
            <person name="Kazmierczak K.M."/>
            <person name="Andrzejewski T.M."/>
            <person name="Davidsen T.M."/>
            <person name="Wayne K.J."/>
            <person name="Tettelin H."/>
            <person name="Glass J.I."/>
            <person name="Rusch D."/>
            <person name="Podicherti R."/>
            <person name="Tsui H.-C.T."/>
            <person name="Winkler M.E."/>
        </authorList>
    </citation>
    <scope>NUCLEOTIDE SEQUENCE</scope>
</reference>
<dbReference type="GO" id="GO:0016491">
    <property type="term" value="F:oxidoreductase activity"/>
    <property type="evidence" value="ECO:0007669"/>
    <property type="project" value="UniProtKB-KW"/>
</dbReference>
<dbReference type="Pfam" id="PF13561">
    <property type="entry name" value="adh_short_C2"/>
    <property type="match status" value="1"/>
</dbReference>
<name>A0A382AY11_9ZZZZ</name>
<dbReference type="AlphaFoldDB" id="A0A382AY11"/>
<dbReference type="Gene3D" id="3.40.50.720">
    <property type="entry name" value="NAD(P)-binding Rossmann-like Domain"/>
    <property type="match status" value="1"/>
</dbReference>
<protein>
    <recommendedName>
        <fullName evidence="3">Class II aldolase/adducin N-terminal domain-containing protein</fullName>
    </recommendedName>
</protein>
<organism evidence="4">
    <name type="scientific">marine metagenome</name>
    <dbReference type="NCBI Taxonomy" id="408172"/>
    <lineage>
        <taxon>unclassified sequences</taxon>
        <taxon>metagenomes</taxon>
        <taxon>ecological metagenomes</taxon>
    </lineage>
</organism>
<accession>A0A382AY11</accession>
<evidence type="ECO:0000259" key="3">
    <source>
        <dbReference type="SMART" id="SM01007"/>
    </source>
</evidence>
<evidence type="ECO:0000256" key="2">
    <source>
        <dbReference type="ARBA" id="ARBA00023002"/>
    </source>
</evidence>